<dbReference type="FunFam" id="3.30.420.40:FF:000008">
    <property type="entry name" value="Glycerol kinase"/>
    <property type="match status" value="1"/>
</dbReference>
<accession>A0A327Q7F0</accession>
<dbReference type="Proteomes" id="UP000249547">
    <property type="component" value="Unassembled WGS sequence"/>
</dbReference>
<dbReference type="InterPro" id="IPR018484">
    <property type="entry name" value="FGGY_N"/>
</dbReference>
<dbReference type="Pfam" id="PF02782">
    <property type="entry name" value="FGGY_C"/>
    <property type="match status" value="1"/>
</dbReference>
<feature type="binding site" evidence="9">
    <location>
        <position position="135"/>
    </location>
    <ligand>
        <name>glycerol</name>
        <dbReference type="ChEBI" id="CHEBI:17754"/>
    </ligand>
</feature>
<protein>
    <recommendedName>
        <fullName evidence="9">Glycerol kinase</fullName>
        <ecNumber evidence="9">2.7.1.30</ecNumber>
    </recommendedName>
    <alternativeName>
        <fullName evidence="9">ATP:glycerol 3-phosphotransferase</fullName>
    </alternativeName>
    <alternativeName>
        <fullName evidence="9">Glycerokinase</fullName>
        <shortName evidence="9">GK</shortName>
    </alternativeName>
</protein>
<comment type="similarity">
    <text evidence="2 9 10">Belongs to the FGGY kinase family.</text>
</comment>
<evidence type="ECO:0000256" key="10">
    <source>
        <dbReference type="RuleBase" id="RU003733"/>
    </source>
</evidence>
<evidence type="ECO:0000313" key="14">
    <source>
        <dbReference type="Proteomes" id="UP000249547"/>
    </source>
</evidence>
<feature type="binding site" evidence="9">
    <location>
        <position position="410"/>
    </location>
    <ligand>
        <name>ATP</name>
        <dbReference type="ChEBI" id="CHEBI:30616"/>
    </ligand>
</feature>
<dbReference type="InterPro" id="IPR043129">
    <property type="entry name" value="ATPase_NBD"/>
</dbReference>
<feature type="binding site" evidence="9">
    <location>
        <position position="83"/>
    </location>
    <ligand>
        <name>glycerol</name>
        <dbReference type="ChEBI" id="CHEBI:17754"/>
    </ligand>
</feature>
<feature type="binding site" evidence="9">
    <location>
        <position position="13"/>
    </location>
    <ligand>
        <name>ATP</name>
        <dbReference type="ChEBI" id="CHEBI:30616"/>
    </ligand>
</feature>
<comment type="function">
    <text evidence="9">Key enzyme in the regulation of glycerol uptake and metabolism. Catalyzes the phosphorylation of glycerol to yield sn-glycerol 3-phosphate.</text>
</comment>
<feature type="binding site" evidence="9">
    <location>
        <position position="266"/>
    </location>
    <ligand>
        <name>ATP</name>
        <dbReference type="ChEBI" id="CHEBI:30616"/>
    </ligand>
</feature>
<comment type="pathway">
    <text evidence="1 9">Polyol metabolism; glycerol degradation via glycerol kinase pathway; sn-glycerol 3-phosphate from glycerol: step 1/1.</text>
</comment>
<dbReference type="GO" id="GO:0006072">
    <property type="term" value="P:glycerol-3-phosphate metabolic process"/>
    <property type="evidence" value="ECO:0007669"/>
    <property type="project" value="InterPro"/>
</dbReference>
<feature type="binding site" evidence="9">
    <location>
        <position position="14"/>
    </location>
    <ligand>
        <name>ATP</name>
        <dbReference type="ChEBI" id="CHEBI:30616"/>
    </ligand>
</feature>
<feature type="binding site" evidence="9">
    <location>
        <position position="244"/>
    </location>
    <ligand>
        <name>sn-glycerol 3-phosphate</name>
        <dbReference type="ChEBI" id="CHEBI:57597"/>
    </ligand>
</feature>
<proteinExistence type="inferred from homology"/>
<keyword evidence="14" id="KW-1185">Reference proteome</keyword>
<feature type="domain" description="Carbohydrate kinase FGGY C-terminal" evidence="12">
    <location>
        <begin position="261"/>
        <end position="449"/>
    </location>
</feature>
<dbReference type="PANTHER" id="PTHR10196">
    <property type="entry name" value="SUGAR KINASE"/>
    <property type="match status" value="1"/>
</dbReference>
<dbReference type="EMBL" id="QLLL01000009">
    <property type="protein sequence ID" value="RAI99727.1"/>
    <property type="molecule type" value="Genomic_DNA"/>
</dbReference>
<feature type="binding site" evidence="9">
    <location>
        <position position="313"/>
    </location>
    <ligand>
        <name>ATP</name>
        <dbReference type="ChEBI" id="CHEBI:30616"/>
    </ligand>
</feature>
<feature type="binding site" evidence="9">
    <location>
        <position position="135"/>
    </location>
    <ligand>
        <name>sn-glycerol 3-phosphate</name>
        <dbReference type="ChEBI" id="CHEBI:57597"/>
    </ligand>
</feature>
<keyword evidence="6 9" id="KW-0319">Glycerol metabolism</keyword>
<organism evidence="13 14">
    <name type="scientific">Chitinophaga skermanii</name>
    <dbReference type="NCBI Taxonomy" id="331697"/>
    <lineage>
        <taxon>Bacteria</taxon>
        <taxon>Pseudomonadati</taxon>
        <taxon>Bacteroidota</taxon>
        <taxon>Chitinophagia</taxon>
        <taxon>Chitinophagales</taxon>
        <taxon>Chitinophagaceae</taxon>
        <taxon>Chitinophaga</taxon>
    </lineage>
</organism>
<dbReference type="UniPathway" id="UPA00618">
    <property type="reaction ID" value="UER00672"/>
</dbReference>
<dbReference type="GO" id="GO:0005524">
    <property type="term" value="F:ATP binding"/>
    <property type="evidence" value="ECO:0007669"/>
    <property type="project" value="UniProtKB-UniRule"/>
</dbReference>
<feature type="binding site" evidence="9">
    <location>
        <position position="245"/>
    </location>
    <ligand>
        <name>glycerol</name>
        <dbReference type="ChEBI" id="CHEBI:17754"/>
    </ligand>
</feature>
<dbReference type="InterPro" id="IPR000577">
    <property type="entry name" value="Carb_kinase_FGGY"/>
</dbReference>
<comment type="caution">
    <text evidence="13">The sequence shown here is derived from an EMBL/GenBank/DDBJ whole genome shotgun (WGS) entry which is preliminary data.</text>
</comment>
<dbReference type="InterPro" id="IPR005999">
    <property type="entry name" value="Glycerol_kin"/>
</dbReference>
<evidence type="ECO:0000256" key="3">
    <source>
        <dbReference type="ARBA" id="ARBA00022679"/>
    </source>
</evidence>
<evidence type="ECO:0000256" key="7">
    <source>
        <dbReference type="ARBA" id="ARBA00022840"/>
    </source>
</evidence>
<name>A0A327Q7F0_9BACT</name>
<feature type="binding site" evidence="9">
    <location>
        <position position="266"/>
    </location>
    <ligand>
        <name>ADP</name>
        <dbReference type="ChEBI" id="CHEBI:456216"/>
    </ligand>
</feature>
<dbReference type="PIRSF" id="PIRSF000538">
    <property type="entry name" value="GlpK"/>
    <property type="match status" value="1"/>
</dbReference>
<feature type="binding site" evidence="9">
    <location>
        <position position="83"/>
    </location>
    <ligand>
        <name>sn-glycerol 3-phosphate</name>
        <dbReference type="ChEBI" id="CHEBI:57597"/>
    </ligand>
</feature>
<feature type="binding site" evidence="9">
    <location>
        <position position="84"/>
    </location>
    <ligand>
        <name>glycerol</name>
        <dbReference type="ChEBI" id="CHEBI:17754"/>
    </ligand>
</feature>
<feature type="binding site" evidence="9">
    <location>
        <position position="13"/>
    </location>
    <ligand>
        <name>sn-glycerol 3-phosphate</name>
        <dbReference type="ChEBI" id="CHEBI:57597"/>
    </ligand>
</feature>
<gene>
    <name evidence="9" type="primary">glpK</name>
    <name evidence="13" type="ORF">LX64_04279</name>
</gene>
<evidence type="ECO:0000256" key="1">
    <source>
        <dbReference type="ARBA" id="ARBA00005190"/>
    </source>
</evidence>
<dbReference type="SUPFAM" id="SSF53067">
    <property type="entry name" value="Actin-like ATPase domain"/>
    <property type="match status" value="2"/>
</dbReference>
<evidence type="ECO:0000256" key="5">
    <source>
        <dbReference type="ARBA" id="ARBA00022777"/>
    </source>
</evidence>
<evidence type="ECO:0000259" key="12">
    <source>
        <dbReference type="Pfam" id="PF02782"/>
    </source>
</evidence>
<evidence type="ECO:0000256" key="4">
    <source>
        <dbReference type="ARBA" id="ARBA00022741"/>
    </source>
</evidence>
<dbReference type="PROSITE" id="PS00445">
    <property type="entry name" value="FGGY_KINASES_2"/>
    <property type="match status" value="1"/>
</dbReference>
<evidence type="ECO:0000256" key="6">
    <source>
        <dbReference type="ARBA" id="ARBA00022798"/>
    </source>
</evidence>
<feature type="domain" description="Carbohydrate kinase FGGY N-terminal" evidence="11">
    <location>
        <begin position="5"/>
        <end position="251"/>
    </location>
</feature>
<evidence type="ECO:0000256" key="2">
    <source>
        <dbReference type="ARBA" id="ARBA00009156"/>
    </source>
</evidence>
<dbReference type="AlphaFoldDB" id="A0A327Q7F0"/>
<feature type="binding site" evidence="9">
    <location>
        <position position="17"/>
    </location>
    <ligand>
        <name>ADP</name>
        <dbReference type="ChEBI" id="CHEBI:456216"/>
    </ligand>
</feature>
<feature type="binding site" evidence="9">
    <location>
        <position position="410"/>
    </location>
    <ligand>
        <name>ADP</name>
        <dbReference type="ChEBI" id="CHEBI:456216"/>
    </ligand>
</feature>
<feature type="binding site" evidence="9">
    <location>
        <position position="84"/>
    </location>
    <ligand>
        <name>sn-glycerol 3-phosphate</name>
        <dbReference type="ChEBI" id="CHEBI:57597"/>
    </ligand>
</feature>
<evidence type="ECO:0000313" key="13">
    <source>
        <dbReference type="EMBL" id="RAI99727.1"/>
    </source>
</evidence>
<dbReference type="GO" id="GO:0004370">
    <property type="term" value="F:glycerol kinase activity"/>
    <property type="evidence" value="ECO:0007669"/>
    <property type="project" value="UniProtKB-UniRule"/>
</dbReference>
<keyword evidence="7 9" id="KW-0067">ATP-binding</keyword>
<feature type="binding site" evidence="9">
    <location>
        <position position="13"/>
    </location>
    <ligand>
        <name>ADP</name>
        <dbReference type="ChEBI" id="CHEBI:456216"/>
    </ligand>
</feature>
<evidence type="ECO:0000259" key="11">
    <source>
        <dbReference type="Pfam" id="PF00370"/>
    </source>
</evidence>
<dbReference type="NCBIfam" id="TIGR01311">
    <property type="entry name" value="glycerol_kin"/>
    <property type="match status" value="1"/>
</dbReference>
<sequence length="499" mass="55063">MEDKYIMALDQGTTSSRAIIFDHNGQVVAVAQKEFKQHFPKPGWVEHDPMEIWSSQAGVTAEVITKARIQGDQIAAIGITNQRETTIVWDRKTGKPLHNAIVWQDRRTAGFCDQLRKEGYADKIKAKTGLILDAYFSGTKIKWILDNVAGAREKAQNGELAFGTVDSWLVWNFTRGQVHVTDVSNASRTMLYNIHDLQWDHELLELLDIPVSMMPEVKSSSELYGHTVATVTPYTIPIAGIAGDQQAALFGQMCIEPGMVKNTYGTGCFMMMNTGTRVTSSDNNLLSTIAWKIGDTTHYALEGSIFIGGAVVQWLRDGLGIIRHSADVEKLAASVNDTDGVYMVPAFAGLGAPYWNQDARGTMVGLTRGSSAGHIARASLDSIAYQTMDVLNAMKADAGIEIKELRVDGGATANNYLMQFQADMMQAHVIRPKITETTALGAAYLAGLAVGYWKDIDTIKQQWLVDKVFEPSMTDEERTPYIKGWKRAIRAAQAWTKED</sequence>
<reference evidence="13 14" key="1">
    <citation type="submission" date="2018-06" db="EMBL/GenBank/DDBJ databases">
        <title>Genomic Encyclopedia of Archaeal and Bacterial Type Strains, Phase II (KMG-II): from individual species to whole genera.</title>
        <authorList>
            <person name="Goeker M."/>
        </authorList>
    </citation>
    <scope>NUCLEOTIDE SEQUENCE [LARGE SCALE GENOMIC DNA]</scope>
    <source>
        <strain evidence="13 14">DSM 23857</strain>
    </source>
</reference>
<dbReference type="PANTHER" id="PTHR10196:SF69">
    <property type="entry name" value="GLYCEROL KINASE"/>
    <property type="match status" value="1"/>
</dbReference>
<dbReference type="GO" id="GO:0005829">
    <property type="term" value="C:cytosol"/>
    <property type="evidence" value="ECO:0007669"/>
    <property type="project" value="TreeGrafter"/>
</dbReference>
<comment type="activity regulation">
    <text evidence="9">Inhibited by fructose 1,6-bisphosphate (FBP).</text>
</comment>
<dbReference type="InterPro" id="IPR018485">
    <property type="entry name" value="FGGY_C"/>
</dbReference>
<feature type="binding site" evidence="9">
    <location>
        <position position="309"/>
    </location>
    <ligand>
        <name>ADP</name>
        <dbReference type="ChEBI" id="CHEBI:456216"/>
    </ligand>
</feature>
<evidence type="ECO:0000256" key="8">
    <source>
        <dbReference type="ARBA" id="ARBA00052101"/>
    </source>
</evidence>
<keyword evidence="4 9" id="KW-0547">Nucleotide-binding</keyword>
<evidence type="ECO:0000256" key="9">
    <source>
        <dbReference type="HAMAP-Rule" id="MF_00186"/>
    </source>
</evidence>
<dbReference type="EC" id="2.7.1.30" evidence="9"/>
<feature type="binding site" evidence="9">
    <location>
        <position position="414"/>
    </location>
    <ligand>
        <name>ADP</name>
        <dbReference type="ChEBI" id="CHEBI:456216"/>
    </ligand>
</feature>
<dbReference type="FunFam" id="3.30.420.40:FF:000007">
    <property type="entry name" value="Glycerol kinase"/>
    <property type="match status" value="1"/>
</dbReference>
<dbReference type="RefSeq" id="WP_111599687.1">
    <property type="nucleotide sequence ID" value="NZ_QLLL01000009.1"/>
</dbReference>
<dbReference type="PROSITE" id="PS00933">
    <property type="entry name" value="FGGY_KINASES_1"/>
    <property type="match status" value="1"/>
</dbReference>
<dbReference type="HAMAP" id="MF_00186">
    <property type="entry name" value="Glycerol_kin"/>
    <property type="match status" value="1"/>
</dbReference>
<feature type="binding site" evidence="9">
    <location>
        <position position="309"/>
    </location>
    <ligand>
        <name>ATP</name>
        <dbReference type="ChEBI" id="CHEBI:30616"/>
    </ligand>
</feature>
<dbReference type="GO" id="GO:0019563">
    <property type="term" value="P:glycerol catabolic process"/>
    <property type="evidence" value="ECO:0007669"/>
    <property type="project" value="UniProtKB-UniRule"/>
</dbReference>
<keyword evidence="5 9" id="KW-0418">Kinase</keyword>
<feature type="binding site" evidence="9">
    <location>
        <position position="15"/>
    </location>
    <ligand>
        <name>ATP</name>
        <dbReference type="ChEBI" id="CHEBI:30616"/>
    </ligand>
</feature>
<dbReference type="Pfam" id="PF00370">
    <property type="entry name" value="FGGY_N"/>
    <property type="match status" value="1"/>
</dbReference>
<dbReference type="InterPro" id="IPR018483">
    <property type="entry name" value="Carb_kinase_FGGY_CS"/>
</dbReference>
<dbReference type="NCBIfam" id="NF000756">
    <property type="entry name" value="PRK00047.1"/>
    <property type="match status" value="1"/>
</dbReference>
<dbReference type="CDD" id="cd07786">
    <property type="entry name" value="FGGY_EcGK_like"/>
    <property type="match status" value="1"/>
</dbReference>
<dbReference type="OrthoDB" id="9805576at2"/>
<keyword evidence="3 9" id="KW-0808">Transferase</keyword>
<dbReference type="Gene3D" id="3.30.420.40">
    <property type="match status" value="2"/>
</dbReference>
<comment type="catalytic activity">
    <reaction evidence="8 9">
        <text>glycerol + ATP = sn-glycerol 3-phosphate + ADP + H(+)</text>
        <dbReference type="Rhea" id="RHEA:21644"/>
        <dbReference type="ChEBI" id="CHEBI:15378"/>
        <dbReference type="ChEBI" id="CHEBI:17754"/>
        <dbReference type="ChEBI" id="CHEBI:30616"/>
        <dbReference type="ChEBI" id="CHEBI:57597"/>
        <dbReference type="ChEBI" id="CHEBI:456216"/>
        <dbReference type="EC" id="2.7.1.30"/>
    </reaction>
</comment>
<feature type="binding site" evidence="9">
    <location>
        <position position="244"/>
    </location>
    <ligand>
        <name>glycerol</name>
        <dbReference type="ChEBI" id="CHEBI:17754"/>
    </ligand>
</feature>